<organism evidence="1 2">
    <name type="scientific">Trichinella patagoniensis</name>
    <dbReference type="NCBI Taxonomy" id="990121"/>
    <lineage>
        <taxon>Eukaryota</taxon>
        <taxon>Metazoa</taxon>
        <taxon>Ecdysozoa</taxon>
        <taxon>Nematoda</taxon>
        <taxon>Enoplea</taxon>
        <taxon>Dorylaimia</taxon>
        <taxon>Trichinellida</taxon>
        <taxon>Trichinellidae</taxon>
        <taxon>Trichinella</taxon>
    </lineage>
</organism>
<gene>
    <name evidence="1" type="ORF">T12_12487</name>
</gene>
<proteinExistence type="predicted"/>
<name>A0A0V0YMG0_9BILA</name>
<reference evidence="1 2" key="1">
    <citation type="submission" date="2015-01" db="EMBL/GenBank/DDBJ databases">
        <title>Evolution of Trichinella species and genotypes.</title>
        <authorList>
            <person name="Korhonen P.K."/>
            <person name="Edoardo P."/>
            <person name="Giuseppe L.R."/>
            <person name="Gasser R.B."/>
        </authorList>
    </citation>
    <scope>NUCLEOTIDE SEQUENCE [LARGE SCALE GENOMIC DNA]</scope>
    <source>
        <strain evidence="1">ISS2496</strain>
    </source>
</reference>
<evidence type="ECO:0000313" key="1">
    <source>
        <dbReference type="EMBL" id="KRY01518.1"/>
    </source>
</evidence>
<keyword evidence="2" id="KW-1185">Reference proteome</keyword>
<comment type="caution">
    <text evidence="1">The sequence shown here is derived from an EMBL/GenBank/DDBJ whole genome shotgun (WGS) entry which is preliminary data.</text>
</comment>
<protein>
    <submittedName>
        <fullName evidence="1">Uncharacterized protein</fullName>
    </submittedName>
</protein>
<accession>A0A0V0YMG0</accession>
<dbReference type="AlphaFoldDB" id="A0A0V0YMG0"/>
<evidence type="ECO:0000313" key="2">
    <source>
        <dbReference type="Proteomes" id="UP000054783"/>
    </source>
</evidence>
<dbReference type="EMBL" id="JYDQ01004290">
    <property type="protein sequence ID" value="KRY01518.1"/>
    <property type="molecule type" value="Genomic_DNA"/>
</dbReference>
<sequence>MKHKSELLKGSKMNIQVTSFGTQLRHCGNCFTINTAWNTIV</sequence>
<dbReference type="Proteomes" id="UP000054783">
    <property type="component" value="Unassembled WGS sequence"/>
</dbReference>